<proteinExistence type="predicted"/>
<feature type="compositionally biased region" description="Basic and acidic residues" evidence="1">
    <location>
        <begin position="36"/>
        <end position="57"/>
    </location>
</feature>
<keyword evidence="3" id="KW-1185">Reference proteome</keyword>
<reference evidence="2" key="1">
    <citation type="submission" date="2024-03" db="EMBL/GenBank/DDBJ databases">
        <title>WGS assembly of Saponaria officinalis var. Norfolk2.</title>
        <authorList>
            <person name="Jenkins J."/>
            <person name="Shu S."/>
            <person name="Grimwood J."/>
            <person name="Barry K."/>
            <person name="Goodstein D."/>
            <person name="Schmutz J."/>
            <person name="Leebens-Mack J."/>
            <person name="Osbourn A."/>
        </authorList>
    </citation>
    <scope>NUCLEOTIDE SEQUENCE [LARGE SCALE GENOMIC DNA]</scope>
    <source>
        <strain evidence="2">JIC</strain>
    </source>
</reference>
<evidence type="ECO:0000256" key="1">
    <source>
        <dbReference type="SAM" id="MobiDB-lite"/>
    </source>
</evidence>
<evidence type="ECO:0000313" key="2">
    <source>
        <dbReference type="EMBL" id="KAK9668869.1"/>
    </source>
</evidence>
<evidence type="ECO:0000313" key="3">
    <source>
        <dbReference type="Proteomes" id="UP001443914"/>
    </source>
</evidence>
<feature type="compositionally biased region" description="Basic and acidic residues" evidence="1">
    <location>
        <begin position="85"/>
        <end position="96"/>
    </location>
</feature>
<sequence>MGFPTEKFKSKETKESGNKAQRVVHNAPQSTSKALSSDKFKSKETKESGNKAHKADDNVPQSICKKLSAKKLMLKEKKKPNMKAQRVDSKVKSKDQDDQEDNPLSEDELTYLGEHCRYLEHLALSERI</sequence>
<comment type="caution">
    <text evidence="2">The sequence shown here is derived from an EMBL/GenBank/DDBJ whole genome shotgun (WGS) entry which is preliminary data.</text>
</comment>
<accession>A0AAW1H0D3</accession>
<dbReference type="EMBL" id="JBDFQZ010000013">
    <property type="protein sequence ID" value="KAK9668869.1"/>
    <property type="molecule type" value="Genomic_DNA"/>
</dbReference>
<feature type="compositionally biased region" description="Acidic residues" evidence="1">
    <location>
        <begin position="97"/>
        <end position="108"/>
    </location>
</feature>
<dbReference type="AlphaFoldDB" id="A0AAW1H0D3"/>
<gene>
    <name evidence="2" type="ORF">RND81_13G092700</name>
</gene>
<name>A0AAW1H0D3_SAPOF</name>
<dbReference type="Proteomes" id="UP001443914">
    <property type="component" value="Unassembled WGS sequence"/>
</dbReference>
<protein>
    <submittedName>
        <fullName evidence="2">Uncharacterized protein</fullName>
    </submittedName>
</protein>
<feature type="region of interest" description="Disordered" evidence="1">
    <location>
        <begin position="1"/>
        <end position="108"/>
    </location>
</feature>
<feature type="compositionally biased region" description="Basic and acidic residues" evidence="1">
    <location>
        <begin position="1"/>
        <end position="17"/>
    </location>
</feature>
<organism evidence="2 3">
    <name type="scientific">Saponaria officinalis</name>
    <name type="common">Common soapwort</name>
    <name type="synonym">Lychnis saponaria</name>
    <dbReference type="NCBI Taxonomy" id="3572"/>
    <lineage>
        <taxon>Eukaryota</taxon>
        <taxon>Viridiplantae</taxon>
        <taxon>Streptophyta</taxon>
        <taxon>Embryophyta</taxon>
        <taxon>Tracheophyta</taxon>
        <taxon>Spermatophyta</taxon>
        <taxon>Magnoliopsida</taxon>
        <taxon>eudicotyledons</taxon>
        <taxon>Gunneridae</taxon>
        <taxon>Pentapetalae</taxon>
        <taxon>Caryophyllales</taxon>
        <taxon>Caryophyllaceae</taxon>
        <taxon>Caryophylleae</taxon>
        <taxon>Saponaria</taxon>
    </lineage>
</organism>